<reference evidence="2" key="1">
    <citation type="submission" date="2016-01" db="EMBL/GenBank/DDBJ databases">
        <title>Complete genome of Planococcus rifietoensis type strain M8.</title>
        <authorList>
            <person name="See-Too W.S."/>
        </authorList>
    </citation>
    <scope>NUCLEOTIDE SEQUENCE [LARGE SCALE GENOMIC DNA]</scope>
    <source>
        <strain evidence="2">M8</strain>
    </source>
</reference>
<evidence type="ECO:0000313" key="2">
    <source>
        <dbReference type="EMBL" id="ALS75788.1"/>
    </source>
</evidence>
<dbReference type="RefSeq" id="WP_058382491.1">
    <property type="nucleotide sequence ID" value="NZ_CP013659.2"/>
</dbReference>
<dbReference type="EMBL" id="CP013659">
    <property type="protein sequence ID" value="ALS75788.1"/>
    <property type="molecule type" value="Genomic_DNA"/>
</dbReference>
<evidence type="ECO:0000313" key="3">
    <source>
        <dbReference type="Proteomes" id="UP000067683"/>
    </source>
</evidence>
<gene>
    <name evidence="2" type="ORF">AUC31_11530</name>
</gene>
<evidence type="ECO:0008006" key="4">
    <source>
        <dbReference type="Google" id="ProtNLM"/>
    </source>
</evidence>
<keyword evidence="1" id="KW-1133">Transmembrane helix</keyword>
<dbReference type="OrthoDB" id="2352929at2"/>
<proteinExistence type="predicted"/>
<feature type="transmembrane region" description="Helical" evidence="1">
    <location>
        <begin position="72"/>
        <end position="97"/>
    </location>
</feature>
<keyword evidence="3" id="KW-1185">Reference proteome</keyword>
<dbReference type="Proteomes" id="UP000067683">
    <property type="component" value="Chromosome"/>
</dbReference>
<evidence type="ECO:0000256" key="1">
    <source>
        <dbReference type="SAM" id="Phobius"/>
    </source>
</evidence>
<dbReference type="AlphaFoldDB" id="A0A0U2Z9A6"/>
<keyword evidence="1" id="KW-0812">Transmembrane</keyword>
<dbReference type="STRING" id="200991.AUC31_11530"/>
<organism evidence="2 3">
    <name type="scientific">Planococcus rifietoensis</name>
    <dbReference type="NCBI Taxonomy" id="200991"/>
    <lineage>
        <taxon>Bacteria</taxon>
        <taxon>Bacillati</taxon>
        <taxon>Bacillota</taxon>
        <taxon>Bacilli</taxon>
        <taxon>Bacillales</taxon>
        <taxon>Caryophanaceae</taxon>
        <taxon>Planococcus</taxon>
    </lineage>
</organism>
<sequence>MARKKSEHFHIITLSFEDNLKAYQLFSQLKQYHVEGQIELQQIVVIEREENGSFAFKDAADLSRSNTATKGALIGMAVGILGGPFGVLFGTLTGGMIGTSKELKRLKSTEELFKKTIGNIELGTTGIIAIGKEYEESVLDGLVDELGGKVTRTDEEL</sequence>
<accession>A0A0U2Z9A6</accession>
<dbReference type="KEGG" id="prt:AUC31_11530"/>
<protein>
    <recommendedName>
        <fullName evidence="4">DUF1269 domain-containing protein</fullName>
    </recommendedName>
</protein>
<name>A0A0U2Z9A6_9BACL</name>
<keyword evidence="1" id="KW-0472">Membrane</keyword>